<evidence type="ECO:0000256" key="2">
    <source>
        <dbReference type="SAM" id="Phobius"/>
    </source>
</evidence>
<reference evidence="3 4" key="1">
    <citation type="submission" date="2019-10" db="EMBL/GenBank/DDBJ databases">
        <title>Streptomyces smaragdinus sp. nov. and Streptomyces fabii sp. nov., isolated from the gut of fungus growing-termite Macrotermes natalensis.</title>
        <authorList>
            <person name="Schwitalla J."/>
            <person name="Benndorf R."/>
            <person name="Martin K."/>
            <person name="De Beer W."/>
            <person name="Kaster A.-K."/>
            <person name="Vollmers J."/>
            <person name="Poulsen M."/>
            <person name="Beemelmanns C."/>
        </authorList>
    </citation>
    <scope>NUCLEOTIDE SEQUENCE [LARGE SCALE GENOMIC DNA]</scope>
    <source>
        <strain evidence="3 4">RB5</strain>
    </source>
</reference>
<feature type="region of interest" description="Disordered" evidence="1">
    <location>
        <begin position="16"/>
        <end position="44"/>
    </location>
</feature>
<keyword evidence="4" id="KW-1185">Reference proteome</keyword>
<sequence>MECRVPTAAYGREAGAGAADTLGPMSSASSRGATPTPEDPAGPRPARVTVAAVLTAAEGVVVAGLGVALLVALAAGESGSRRSALFGGLTVLALAVLPLAAARGLWLLRRWSRGPAVMTQLMTVPVVWTMVATGGVLLPLGALLGAVALTALVMLLSPSTVEALGVGPREA</sequence>
<organism evidence="3 4">
    <name type="scientific">Streptomyces smaragdinus</name>
    <dbReference type="NCBI Taxonomy" id="2585196"/>
    <lineage>
        <taxon>Bacteria</taxon>
        <taxon>Bacillati</taxon>
        <taxon>Actinomycetota</taxon>
        <taxon>Actinomycetes</taxon>
        <taxon>Kitasatosporales</taxon>
        <taxon>Streptomycetaceae</taxon>
        <taxon>Streptomyces</taxon>
    </lineage>
</organism>
<dbReference type="AlphaFoldDB" id="A0A7K0CJG8"/>
<evidence type="ECO:0000313" key="4">
    <source>
        <dbReference type="Proteomes" id="UP000466345"/>
    </source>
</evidence>
<name>A0A7K0CJG8_9ACTN</name>
<keyword evidence="2" id="KW-1133">Transmembrane helix</keyword>
<dbReference type="EMBL" id="WEGJ01000014">
    <property type="protein sequence ID" value="MQY13625.1"/>
    <property type="molecule type" value="Genomic_DNA"/>
</dbReference>
<feature type="transmembrane region" description="Helical" evidence="2">
    <location>
        <begin position="126"/>
        <end position="156"/>
    </location>
</feature>
<evidence type="ECO:0008006" key="5">
    <source>
        <dbReference type="Google" id="ProtNLM"/>
    </source>
</evidence>
<keyword evidence="2" id="KW-0812">Transmembrane</keyword>
<dbReference type="Proteomes" id="UP000466345">
    <property type="component" value="Unassembled WGS sequence"/>
</dbReference>
<protein>
    <recommendedName>
        <fullName evidence="5">Integral membrane protein</fullName>
    </recommendedName>
</protein>
<proteinExistence type="predicted"/>
<feature type="transmembrane region" description="Helical" evidence="2">
    <location>
        <begin position="85"/>
        <end position="106"/>
    </location>
</feature>
<evidence type="ECO:0000313" key="3">
    <source>
        <dbReference type="EMBL" id="MQY13625.1"/>
    </source>
</evidence>
<feature type="transmembrane region" description="Helical" evidence="2">
    <location>
        <begin position="50"/>
        <end position="73"/>
    </location>
</feature>
<comment type="caution">
    <text evidence="3">The sequence shown here is derived from an EMBL/GenBank/DDBJ whole genome shotgun (WGS) entry which is preliminary data.</text>
</comment>
<keyword evidence="2" id="KW-0472">Membrane</keyword>
<accession>A0A7K0CJG8</accession>
<feature type="compositionally biased region" description="Polar residues" evidence="1">
    <location>
        <begin position="24"/>
        <end position="33"/>
    </location>
</feature>
<evidence type="ECO:0000256" key="1">
    <source>
        <dbReference type="SAM" id="MobiDB-lite"/>
    </source>
</evidence>
<gene>
    <name evidence="3" type="ORF">SRB5_37750</name>
</gene>